<evidence type="ECO:0000256" key="8">
    <source>
        <dbReference type="RuleBase" id="RU366017"/>
    </source>
</evidence>
<keyword evidence="7 8" id="KW-0472">Membrane</keyword>
<comment type="subcellular location">
    <subcellularLocation>
        <location evidence="1">Membrane</location>
        <topology evidence="1">Single-pass membrane protein</topology>
    </subcellularLocation>
</comment>
<dbReference type="EC" id="2.4.1.-" evidence="8"/>
<dbReference type="InterPro" id="IPR008166">
    <property type="entry name" value="Glyco_transf_92"/>
</dbReference>
<evidence type="ECO:0000256" key="5">
    <source>
        <dbReference type="ARBA" id="ARBA00022692"/>
    </source>
</evidence>
<evidence type="ECO:0000256" key="7">
    <source>
        <dbReference type="ARBA" id="ARBA00023136"/>
    </source>
</evidence>
<sequence length="481" mass="55499">MALRLINFSADFIMRFCRQSVALCKFLVECLRLLFVGHVVNTRFRRICFIIIVTSVVMWLLFGRGAHKAGQYSPWSHRPINEPTSNTNHFSRPRDVNIYIYSAIVNFQLPVSGAINIIITSLDGSTSSLDCCVILDNSTVYSTQSRKHFFYHTSDIPIVDAIEEYFRPEVYKARQYSCVVPEIGQHASHVTLKSSSSSCSPDIRDYIPVIYPSRVPGGLAICGKIAYSGGLDPEKVIEWFELQRILGVDKVLIYDLGNPESLNRVFRYYQEIGILDLQPYELPGGPPNRTMIGKDIGTMQFHHDESMAVLECRQRMAGYSYVMSHDLDEYIIPRQHIGLKQFFKEQMEKFQDSAGFYFDAEFFIYDWGATNVEEDLVLTRYRKATKPHWECTKFVFLPHRILSIVTHSMLQLSPYRTYRIPSNEAVIHHYRRCPSNVWPTCLPETIIDNVMTRYLDLHDRVLKVRKATDTRPTWSSSPGHT</sequence>
<keyword evidence="4 8" id="KW-0808">Transferase</keyword>
<dbReference type="AlphaFoldDB" id="A0A0B7APZ7"/>
<name>A0A0B7APZ7_9EUPU</name>
<dbReference type="GO" id="GO:0016757">
    <property type="term" value="F:glycosyltransferase activity"/>
    <property type="evidence" value="ECO:0007669"/>
    <property type="project" value="UniProtKB-UniRule"/>
</dbReference>
<dbReference type="GO" id="GO:0005737">
    <property type="term" value="C:cytoplasm"/>
    <property type="evidence" value="ECO:0007669"/>
    <property type="project" value="TreeGrafter"/>
</dbReference>
<keyword evidence="3 8" id="KW-0328">Glycosyltransferase</keyword>
<comment type="caution">
    <text evidence="8">Lacks conserved residue(s) required for the propagation of feature annotation.</text>
</comment>
<feature type="transmembrane region" description="Helical" evidence="8">
    <location>
        <begin position="21"/>
        <end position="38"/>
    </location>
</feature>
<accession>A0A0B7APZ7</accession>
<evidence type="ECO:0000256" key="6">
    <source>
        <dbReference type="ARBA" id="ARBA00022989"/>
    </source>
</evidence>
<reference evidence="9" key="1">
    <citation type="submission" date="2014-12" db="EMBL/GenBank/DDBJ databases">
        <title>Insight into the proteome of Arion vulgaris.</title>
        <authorList>
            <person name="Aradska J."/>
            <person name="Bulat T."/>
            <person name="Smidak R."/>
            <person name="Sarate P."/>
            <person name="Gangsoo J."/>
            <person name="Sialana F."/>
            <person name="Bilban M."/>
            <person name="Lubec G."/>
        </authorList>
    </citation>
    <scope>NUCLEOTIDE SEQUENCE</scope>
    <source>
        <tissue evidence="9">Skin</tissue>
    </source>
</reference>
<proteinExistence type="inferred from homology"/>
<comment type="similarity">
    <text evidence="2 8">Belongs to the glycosyltransferase 92 family.</text>
</comment>
<keyword evidence="5 8" id="KW-0812">Transmembrane</keyword>
<evidence type="ECO:0000256" key="4">
    <source>
        <dbReference type="ARBA" id="ARBA00022679"/>
    </source>
</evidence>
<feature type="transmembrane region" description="Helical" evidence="8">
    <location>
        <begin position="98"/>
        <end position="119"/>
    </location>
</feature>
<protein>
    <recommendedName>
        <fullName evidence="8">Glycosyltransferase family 92 protein</fullName>
        <ecNumber evidence="8">2.4.1.-</ecNumber>
    </recommendedName>
</protein>
<dbReference type="PANTHER" id="PTHR21461:SF69">
    <property type="entry name" value="GLYCOSYLTRANSFERASE FAMILY 92 PROTEIN"/>
    <property type="match status" value="1"/>
</dbReference>
<organism evidence="9">
    <name type="scientific">Arion vulgaris</name>
    <dbReference type="NCBI Taxonomy" id="1028688"/>
    <lineage>
        <taxon>Eukaryota</taxon>
        <taxon>Metazoa</taxon>
        <taxon>Spiralia</taxon>
        <taxon>Lophotrochozoa</taxon>
        <taxon>Mollusca</taxon>
        <taxon>Gastropoda</taxon>
        <taxon>Heterobranchia</taxon>
        <taxon>Euthyneura</taxon>
        <taxon>Panpulmonata</taxon>
        <taxon>Eupulmonata</taxon>
        <taxon>Stylommatophora</taxon>
        <taxon>Helicina</taxon>
        <taxon>Arionoidea</taxon>
        <taxon>Arionidae</taxon>
        <taxon>Arion</taxon>
    </lineage>
</organism>
<evidence type="ECO:0000256" key="2">
    <source>
        <dbReference type="ARBA" id="ARBA00007647"/>
    </source>
</evidence>
<evidence type="ECO:0000256" key="3">
    <source>
        <dbReference type="ARBA" id="ARBA00022676"/>
    </source>
</evidence>
<keyword evidence="6 8" id="KW-1133">Transmembrane helix</keyword>
<dbReference type="EMBL" id="HACG01035822">
    <property type="protein sequence ID" value="CEK82687.1"/>
    <property type="molecule type" value="Transcribed_RNA"/>
</dbReference>
<gene>
    <name evidence="9" type="primary">ORF132955</name>
</gene>
<dbReference type="PANTHER" id="PTHR21461">
    <property type="entry name" value="GLYCOSYLTRANSFERASE FAMILY 92 PROTEIN"/>
    <property type="match status" value="1"/>
</dbReference>
<evidence type="ECO:0000313" key="9">
    <source>
        <dbReference type="EMBL" id="CEK82687.1"/>
    </source>
</evidence>
<feature type="transmembrane region" description="Helical" evidence="8">
    <location>
        <begin position="44"/>
        <end position="62"/>
    </location>
</feature>
<evidence type="ECO:0000256" key="1">
    <source>
        <dbReference type="ARBA" id="ARBA00004167"/>
    </source>
</evidence>
<dbReference type="GO" id="GO:0016020">
    <property type="term" value="C:membrane"/>
    <property type="evidence" value="ECO:0007669"/>
    <property type="project" value="UniProtKB-SubCell"/>
</dbReference>
<dbReference type="Pfam" id="PF01697">
    <property type="entry name" value="Glyco_transf_92"/>
    <property type="match status" value="1"/>
</dbReference>